<dbReference type="Proteomes" id="UP000237271">
    <property type="component" value="Unassembled WGS sequence"/>
</dbReference>
<accession>A0A2P4X8B6</accession>
<dbReference type="Gene3D" id="2.40.50.140">
    <property type="entry name" value="Nucleic acid-binding proteins"/>
    <property type="match status" value="1"/>
</dbReference>
<keyword evidence="3" id="KW-1185">Reference proteome</keyword>
<sequence>MFRSPQPGDWAAEDEDTSPLPTPSSAPSVPDPVPPAPAPRQDTRYDRSSSEITEEDVSIGTGITEEDVLTAEVDDMIVITTEVDVMTGITTEMDALIATEDAMKDELMLPDGDTMTVVEDGTCLDGDLFFHISEAPVDVQLQDEVEFRVKYNQRSDKEMACQLVALPKGTIKVEEVEEKVYE</sequence>
<dbReference type="InterPro" id="IPR012340">
    <property type="entry name" value="NA-bd_OB-fold"/>
</dbReference>
<feature type="region of interest" description="Disordered" evidence="1">
    <location>
        <begin position="1"/>
        <end position="57"/>
    </location>
</feature>
<reference evidence="2 3" key="1">
    <citation type="journal article" date="2017" name="Genome Biol. Evol.">
        <title>Phytophthora megakarya and P. palmivora, closely related causal agents of cacao black pod rot, underwent increases in genome sizes and gene numbers by different mechanisms.</title>
        <authorList>
            <person name="Ali S.S."/>
            <person name="Shao J."/>
            <person name="Lary D.J."/>
            <person name="Kronmiller B."/>
            <person name="Shen D."/>
            <person name="Strem M.D."/>
            <person name="Amoako-Attah I."/>
            <person name="Akrofi A.Y."/>
            <person name="Begoude B.A."/>
            <person name="Ten Hoopen G.M."/>
            <person name="Coulibaly K."/>
            <person name="Kebe B.I."/>
            <person name="Melnick R.L."/>
            <person name="Guiltinan M.J."/>
            <person name="Tyler B.M."/>
            <person name="Meinhardt L.W."/>
            <person name="Bailey B.A."/>
        </authorList>
    </citation>
    <scope>NUCLEOTIDE SEQUENCE [LARGE SCALE GENOMIC DNA]</scope>
    <source>
        <strain evidence="3">sbr112.9</strain>
    </source>
</reference>
<dbReference type="OrthoDB" id="74319at2759"/>
<organism evidence="2 3">
    <name type="scientific">Phytophthora palmivora</name>
    <dbReference type="NCBI Taxonomy" id="4796"/>
    <lineage>
        <taxon>Eukaryota</taxon>
        <taxon>Sar</taxon>
        <taxon>Stramenopiles</taxon>
        <taxon>Oomycota</taxon>
        <taxon>Peronosporomycetes</taxon>
        <taxon>Peronosporales</taxon>
        <taxon>Peronosporaceae</taxon>
        <taxon>Phytophthora</taxon>
    </lineage>
</organism>
<dbReference type="AlphaFoldDB" id="A0A2P4X8B6"/>
<proteinExistence type="predicted"/>
<evidence type="ECO:0000256" key="1">
    <source>
        <dbReference type="SAM" id="MobiDB-lite"/>
    </source>
</evidence>
<name>A0A2P4X8B6_9STRA</name>
<gene>
    <name evidence="2" type="ORF">PHPALM_29151</name>
</gene>
<dbReference type="EMBL" id="NCKW01015792">
    <property type="protein sequence ID" value="POM61785.1"/>
    <property type="molecule type" value="Genomic_DNA"/>
</dbReference>
<evidence type="ECO:0000313" key="3">
    <source>
        <dbReference type="Proteomes" id="UP000237271"/>
    </source>
</evidence>
<feature type="non-terminal residue" evidence="2">
    <location>
        <position position="182"/>
    </location>
</feature>
<protein>
    <submittedName>
        <fullName evidence="2">Uncharacterized protein</fullName>
    </submittedName>
</protein>
<comment type="caution">
    <text evidence="2">The sequence shown here is derived from an EMBL/GenBank/DDBJ whole genome shotgun (WGS) entry which is preliminary data.</text>
</comment>
<feature type="compositionally biased region" description="Pro residues" evidence="1">
    <location>
        <begin position="20"/>
        <end position="38"/>
    </location>
</feature>
<evidence type="ECO:0000313" key="2">
    <source>
        <dbReference type="EMBL" id="POM61785.1"/>
    </source>
</evidence>